<evidence type="ECO:0000313" key="2">
    <source>
        <dbReference type="EMBL" id="KAF8715417.1"/>
    </source>
</evidence>
<organism evidence="2 3">
    <name type="scientific">Digitaria exilis</name>
    <dbReference type="NCBI Taxonomy" id="1010633"/>
    <lineage>
        <taxon>Eukaryota</taxon>
        <taxon>Viridiplantae</taxon>
        <taxon>Streptophyta</taxon>
        <taxon>Embryophyta</taxon>
        <taxon>Tracheophyta</taxon>
        <taxon>Spermatophyta</taxon>
        <taxon>Magnoliopsida</taxon>
        <taxon>Liliopsida</taxon>
        <taxon>Poales</taxon>
        <taxon>Poaceae</taxon>
        <taxon>PACMAD clade</taxon>
        <taxon>Panicoideae</taxon>
        <taxon>Panicodae</taxon>
        <taxon>Paniceae</taxon>
        <taxon>Anthephorinae</taxon>
        <taxon>Digitaria</taxon>
    </lineage>
</organism>
<proteinExistence type="predicted"/>
<reference evidence="2" key="1">
    <citation type="submission" date="2020-07" db="EMBL/GenBank/DDBJ databases">
        <title>Genome sequence and genetic diversity analysis of an under-domesticated orphan crop, white fonio (Digitaria exilis).</title>
        <authorList>
            <person name="Bennetzen J.L."/>
            <person name="Chen S."/>
            <person name="Ma X."/>
            <person name="Wang X."/>
            <person name="Yssel A.E.J."/>
            <person name="Chaluvadi S.R."/>
            <person name="Johnson M."/>
            <person name="Gangashetty P."/>
            <person name="Hamidou F."/>
            <person name="Sanogo M.D."/>
            <person name="Zwaenepoel A."/>
            <person name="Wallace J."/>
            <person name="Van De Peer Y."/>
            <person name="Van Deynze A."/>
        </authorList>
    </citation>
    <scope>NUCLEOTIDE SEQUENCE</scope>
    <source>
        <tissue evidence="2">Leaves</tissue>
    </source>
</reference>
<keyword evidence="3" id="KW-1185">Reference proteome</keyword>
<feature type="compositionally biased region" description="Polar residues" evidence="1">
    <location>
        <begin position="163"/>
        <end position="174"/>
    </location>
</feature>
<protein>
    <recommendedName>
        <fullName evidence="4">No apical meristem-associated C-terminal domain-containing protein</fullName>
    </recommendedName>
</protein>
<feature type="region of interest" description="Disordered" evidence="1">
    <location>
        <begin position="1"/>
        <end position="33"/>
    </location>
</feature>
<accession>A0A835EUY6</accession>
<dbReference type="EMBL" id="JACEFO010001732">
    <property type="protein sequence ID" value="KAF8715417.1"/>
    <property type="molecule type" value="Genomic_DNA"/>
</dbReference>
<evidence type="ECO:0008006" key="4">
    <source>
        <dbReference type="Google" id="ProtNLM"/>
    </source>
</evidence>
<sequence length="174" mass="19910">MTQNQEADLEVLVQPDPTPASIGKGPSKRGTNYSHDEDIQLCKSWLNISSDPVTGTDQFGKTYWERIAQDFHQNVYSERKTTSLEHRCGVILRDTMKFHGYFEEVQRRRPSGVPEQEHLIEAQARYAKKSEGKSFPFIHCWLVVRHSEKFEALEMNKRPGKSRGSNGSQQQDGG</sequence>
<evidence type="ECO:0000256" key="1">
    <source>
        <dbReference type="SAM" id="MobiDB-lite"/>
    </source>
</evidence>
<dbReference type="OrthoDB" id="686919at2759"/>
<dbReference type="Proteomes" id="UP000636709">
    <property type="component" value="Unassembled WGS sequence"/>
</dbReference>
<dbReference type="AlphaFoldDB" id="A0A835EUY6"/>
<dbReference type="PANTHER" id="PTHR45125:SF28">
    <property type="entry name" value="OS02G0603500 PROTEIN"/>
    <property type="match status" value="1"/>
</dbReference>
<dbReference type="PANTHER" id="PTHR45125">
    <property type="entry name" value="F21J9.4-RELATED"/>
    <property type="match status" value="1"/>
</dbReference>
<gene>
    <name evidence="2" type="ORF">HU200_027064</name>
</gene>
<name>A0A835EUY6_9POAL</name>
<evidence type="ECO:0000313" key="3">
    <source>
        <dbReference type="Proteomes" id="UP000636709"/>
    </source>
</evidence>
<feature type="region of interest" description="Disordered" evidence="1">
    <location>
        <begin position="154"/>
        <end position="174"/>
    </location>
</feature>
<comment type="caution">
    <text evidence="2">The sequence shown here is derived from an EMBL/GenBank/DDBJ whole genome shotgun (WGS) entry which is preliminary data.</text>
</comment>